<dbReference type="InterPro" id="IPR027417">
    <property type="entry name" value="P-loop_NTPase"/>
</dbReference>
<dbReference type="NCBIfam" id="TIGR01596">
    <property type="entry name" value="cas3_HD"/>
    <property type="match status" value="1"/>
</dbReference>
<dbReference type="GO" id="GO:0140097">
    <property type="term" value="F:catalytic activity, acting on DNA"/>
    <property type="evidence" value="ECO:0007669"/>
    <property type="project" value="UniProtKB-ARBA"/>
</dbReference>
<evidence type="ECO:0000259" key="12">
    <source>
        <dbReference type="PROSITE" id="PS51643"/>
    </source>
</evidence>
<evidence type="ECO:0000256" key="6">
    <source>
        <dbReference type="ARBA" id="ARBA00022801"/>
    </source>
</evidence>
<dbReference type="EMBL" id="CP084167">
    <property type="protein sequence ID" value="UJG43463.1"/>
    <property type="molecule type" value="Genomic_DNA"/>
</dbReference>
<evidence type="ECO:0000259" key="10">
    <source>
        <dbReference type="PROSITE" id="PS51192"/>
    </source>
</evidence>
<dbReference type="GO" id="GO:0004518">
    <property type="term" value="F:nuclease activity"/>
    <property type="evidence" value="ECO:0007669"/>
    <property type="project" value="UniProtKB-KW"/>
</dbReference>
<protein>
    <submittedName>
        <fullName evidence="13">CRISPR-associated helicase Cas3</fullName>
    </submittedName>
</protein>
<dbReference type="SUPFAM" id="SSF52540">
    <property type="entry name" value="P-loop containing nucleoside triphosphate hydrolases"/>
    <property type="match status" value="1"/>
</dbReference>
<dbReference type="GO" id="GO:0004386">
    <property type="term" value="F:helicase activity"/>
    <property type="evidence" value="ECO:0007669"/>
    <property type="project" value="UniProtKB-KW"/>
</dbReference>
<feature type="domain" description="HD Cas3-type" evidence="12">
    <location>
        <begin position="38"/>
        <end position="288"/>
    </location>
</feature>
<dbReference type="AlphaFoldDB" id="A0A9Y1BQS4"/>
<dbReference type="PROSITE" id="PS51643">
    <property type="entry name" value="HD_CAS3"/>
    <property type="match status" value="1"/>
</dbReference>
<keyword evidence="7" id="KW-0347">Helicase</keyword>
<keyword evidence="5" id="KW-0547">Nucleotide-binding</keyword>
<organism evidence="13">
    <name type="scientific">Candidatus Heimdallarchaeum endolithica</name>
    <dbReference type="NCBI Taxonomy" id="2876572"/>
    <lineage>
        <taxon>Archaea</taxon>
        <taxon>Promethearchaeati</taxon>
        <taxon>Candidatus Heimdallarchaeota</taxon>
        <taxon>Candidatus Heimdallarchaeia (ex Rinke et al. 2021) (nom. nud.)</taxon>
        <taxon>Candidatus Heimdallarchaeales</taxon>
        <taxon>Candidatus Heimdallarchaeaceae</taxon>
        <taxon>Candidatus Heimdallarchaeum</taxon>
    </lineage>
</organism>
<proteinExistence type="inferred from homology"/>
<comment type="similarity">
    <text evidence="2">In the central section; belongs to the CRISPR-associated helicase Cas3 family.</text>
</comment>
<dbReference type="InterPro" id="IPR001650">
    <property type="entry name" value="Helicase_C-like"/>
</dbReference>
<evidence type="ECO:0000256" key="5">
    <source>
        <dbReference type="ARBA" id="ARBA00022741"/>
    </source>
</evidence>
<evidence type="ECO:0000256" key="8">
    <source>
        <dbReference type="ARBA" id="ARBA00022840"/>
    </source>
</evidence>
<evidence type="ECO:0000256" key="4">
    <source>
        <dbReference type="ARBA" id="ARBA00022723"/>
    </source>
</evidence>
<dbReference type="InterPro" id="IPR006474">
    <property type="entry name" value="Helicase_Cas3_CRISPR-ass_core"/>
</dbReference>
<dbReference type="CDD" id="cd09641">
    <property type="entry name" value="Cas3''_I"/>
    <property type="match status" value="1"/>
</dbReference>
<dbReference type="InterPro" id="IPR014001">
    <property type="entry name" value="Helicase_ATP-bd"/>
</dbReference>
<feature type="domain" description="Helicase ATP-binding" evidence="10">
    <location>
        <begin position="366"/>
        <end position="557"/>
    </location>
</feature>
<sequence length="935" mass="110764">MEKQFFYFNILDEISYNKFLVEEFSKFVESSIKAHTSPTGEIESLSQHSELTSKIFEKIVKEYKLKDIFENMIIKIYNELDIDHDLLSLKEFGNFIKTNITRIIYFHDFGKINPNYQRRVLKLNPSFQQLDQKVKETIENFFGNSKNHSEFGQIFLDYVSIQETFNIINGLQQEKENEKEKKILLLTFQLFFLSLVLNSSVNRHHSRLKNIDTYLDEREKKLLEERNLNFIKKCTLIEISDDNLNLFRRYCDNPKIRKFTLEKLQSGNTLFHFYKLMFSLLTSADSYATASFTNNWDISELEFNVIDEKCKKNLISNFFNNRIFNQQIKNKTLADELLKKDINSIEDINELRTRILIECAITLEKELKTETKRIFFLRSPTGSGKTNISIKLALDILNSQHSKNLQRINYVFPFINIIEQNAKVIGETLSSENDHISISEIYSLLEWDFTTEEFEESKILLNQMFLNNQINIISSVNFIETFFRNSRKANIKLHNFVNSIIIMDEVQSIPVNLWNAFINLIGELAENYNMYFILMSATLPDLSLFLNNEQRNKCSVLLKNHEMYFKSKLFLRNTLSFNIKEIDSLDFFIEKIYENCSKEQKKKILCVTNTIRNSIEIFQFLKNNLDENNFELYLLNSTILPDRRKEIIQLMNQETHAKNIVLVSTQSVEAGVDIDCDFGFREYAILDSIEQIAGRINRENKRSKEESILYVYNMETAEMIYGVDTRFKVQENRKEELDEFIKEKRFDEFYKYVIEYKKKEESEYALTTSKISEPMKYLKFEDLEKIRLINSDSISIFLPTTLKINQNLQSESEKEYLEKNEIAKGSNIYGKKVWEKFIQIAVNNQNKNERYIEIRKLQKYLNKFTVSLSNRYVQMDSKSNPLIDLIREKVIAGEFEELSGYIKVNKEFLDLINFSYEEGLDIRKLNEVFEQSFII</sequence>
<dbReference type="GO" id="GO:0003676">
    <property type="term" value="F:nucleic acid binding"/>
    <property type="evidence" value="ECO:0007669"/>
    <property type="project" value="InterPro"/>
</dbReference>
<dbReference type="Pfam" id="PF00270">
    <property type="entry name" value="DEAD"/>
    <property type="match status" value="1"/>
</dbReference>
<evidence type="ECO:0000256" key="9">
    <source>
        <dbReference type="ARBA" id="ARBA00023118"/>
    </source>
</evidence>
<dbReference type="InterPro" id="IPR038257">
    <property type="entry name" value="CRISPR-assoc_Cas3_HD_sf"/>
</dbReference>
<dbReference type="GO" id="GO:0016787">
    <property type="term" value="F:hydrolase activity"/>
    <property type="evidence" value="ECO:0007669"/>
    <property type="project" value="UniProtKB-KW"/>
</dbReference>
<gene>
    <name evidence="13" type="primary">cas3</name>
    <name evidence="13" type="ORF">K9W46_13975</name>
</gene>
<evidence type="ECO:0000256" key="7">
    <source>
        <dbReference type="ARBA" id="ARBA00022806"/>
    </source>
</evidence>
<keyword evidence="3" id="KW-0540">Nuclease</keyword>
<name>A0A9Y1BQS4_9ARCH</name>
<keyword evidence="6" id="KW-0378">Hydrolase</keyword>
<dbReference type="Gene3D" id="3.40.50.300">
    <property type="entry name" value="P-loop containing nucleotide triphosphate hydrolases"/>
    <property type="match status" value="2"/>
</dbReference>
<dbReference type="NCBIfam" id="TIGR01587">
    <property type="entry name" value="cas3_core"/>
    <property type="match status" value="1"/>
</dbReference>
<dbReference type="Pfam" id="PF22590">
    <property type="entry name" value="Cas3-like_C_2"/>
    <property type="match status" value="1"/>
</dbReference>
<feature type="domain" description="Helicase C-terminal" evidence="11">
    <location>
        <begin position="588"/>
        <end position="745"/>
    </location>
</feature>
<dbReference type="GO" id="GO:0005524">
    <property type="term" value="F:ATP binding"/>
    <property type="evidence" value="ECO:0007669"/>
    <property type="project" value="UniProtKB-KW"/>
</dbReference>
<evidence type="ECO:0000256" key="3">
    <source>
        <dbReference type="ARBA" id="ARBA00022722"/>
    </source>
</evidence>
<dbReference type="InterPro" id="IPR006483">
    <property type="entry name" value="CRISPR-assoc_Cas3_HD"/>
</dbReference>
<dbReference type="InterPro" id="IPR011545">
    <property type="entry name" value="DEAD/DEAH_box_helicase_dom"/>
</dbReference>
<dbReference type="InterPro" id="IPR054712">
    <property type="entry name" value="Cas3-like_dom"/>
</dbReference>
<evidence type="ECO:0000256" key="1">
    <source>
        <dbReference type="ARBA" id="ARBA00006847"/>
    </source>
</evidence>
<evidence type="ECO:0000313" key="13">
    <source>
        <dbReference type="EMBL" id="UJG43463.1"/>
    </source>
</evidence>
<accession>A0A9Y1BQS4</accession>
<dbReference type="GO" id="GO:0046872">
    <property type="term" value="F:metal ion binding"/>
    <property type="evidence" value="ECO:0007669"/>
    <property type="project" value="UniProtKB-KW"/>
</dbReference>
<dbReference type="GO" id="GO:0051607">
    <property type="term" value="P:defense response to virus"/>
    <property type="evidence" value="ECO:0007669"/>
    <property type="project" value="UniProtKB-KW"/>
</dbReference>
<comment type="similarity">
    <text evidence="1">In the N-terminal section; belongs to the CRISPR-associated nuclease Cas3-HD family.</text>
</comment>
<reference evidence="13" key="1">
    <citation type="journal article" date="2022" name="Nat. Microbiol.">
        <title>Unique mobile elements and scalable gene flow at the prokaryote-eukaryote boundary revealed by circularized Asgard archaea genomes.</title>
        <authorList>
            <person name="Wu F."/>
            <person name="Speth D.R."/>
            <person name="Philosof A."/>
            <person name="Cremiere A."/>
            <person name="Narayanan A."/>
            <person name="Barco R.A."/>
            <person name="Connon S.A."/>
            <person name="Amend J.P."/>
            <person name="Antoshechkin I.A."/>
            <person name="Orphan V.J."/>
        </authorList>
    </citation>
    <scope>NUCLEOTIDE SEQUENCE</scope>
    <source>
        <strain evidence="13">PR6</strain>
    </source>
</reference>
<dbReference type="Gene3D" id="1.10.3210.30">
    <property type="match status" value="1"/>
</dbReference>
<evidence type="ECO:0000259" key="11">
    <source>
        <dbReference type="PROSITE" id="PS51194"/>
    </source>
</evidence>
<keyword evidence="9" id="KW-0051">Antiviral defense</keyword>
<keyword evidence="8" id="KW-0067">ATP-binding</keyword>
<dbReference type="PROSITE" id="PS51192">
    <property type="entry name" value="HELICASE_ATP_BIND_1"/>
    <property type="match status" value="1"/>
</dbReference>
<dbReference type="SMART" id="SM00487">
    <property type="entry name" value="DEXDc"/>
    <property type="match status" value="1"/>
</dbReference>
<dbReference type="PROSITE" id="PS51194">
    <property type="entry name" value="HELICASE_CTER"/>
    <property type="match status" value="1"/>
</dbReference>
<evidence type="ECO:0000256" key="2">
    <source>
        <dbReference type="ARBA" id="ARBA00009046"/>
    </source>
</evidence>
<dbReference type="SMART" id="SM00490">
    <property type="entry name" value="HELICc"/>
    <property type="match status" value="1"/>
</dbReference>
<keyword evidence="4" id="KW-0479">Metal-binding</keyword>
<dbReference type="Proteomes" id="UP001200513">
    <property type="component" value="Chromosome"/>
</dbReference>